<dbReference type="AlphaFoldDB" id="A0AAP2GPN6"/>
<dbReference type="Gene3D" id="1.10.1740.10">
    <property type="match status" value="1"/>
</dbReference>
<dbReference type="InterPro" id="IPR013324">
    <property type="entry name" value="RNA_pol_sigma_r3/r4-like"/>
</dbReference>
<evidence type="ECO:0000313" key="8">
    <source>
        <dbReference type="Proteomes" id="UP001319200"/>
    </source>
</evidence>
<dbReference type="InterPro" id="IPR013325">
    <property type="entry name" value="RNA_pol_sigma_r2"/>
</dbReference>
<feature type="domain" description="RNA polymerase sigma factor 70 region 4 type 2" evidence="6">
    <location>
        <begin position="102"/>
        <end position="153"/>
    </location>
</feature>
<dbReference type="Proteomes" id="UP001319200">
    <property type="component" value="Unassembled WGS sequence"/>
</dbReference>
<protein>
    <submittedName>
        <fullName evidence="7">RNA polymerase sigma factor</fullName>
    </submittedName>
</protein>
<dbReference type="InterPro" id="IPR007627">
    <property type="entry name" value="RNA_pol_sigma70_r2"/>
</dbReference>
<sequence length="163" mass="19074">MNREQHAQRLLYDRYKDAMYTILFRMLDDEDDAADALQEAFVEVFRSLEKYRRLSSLGAWIKVIVIRAGLAQQRTKKLDFEPITDRLPEEQSLVWDENMTGEYLHAAIRQLSPGYRNVFLLIEVEGYSHKEAAGLLQITEGTSKSQLFNAKKILQQKLKKLMY</sequence>
<dbReference type="GO" id="GO:0006352">
    <property type="term" value="P:DNA-templated transcription initiation"/>
    <property type="evidence" value="ECO:0007669"/>
    <property type="project" value="InterPro"/>
</dbReference>
<proteinExistence type="inferred from homology"/>
<dbReference type="Gene3D" id="1.10.10.10">
    <property type="entry name" value="Winged helix-like DNA-binding domain superfamily/Winged helix DNA-binding domain"/>
    <property type="match status" value="1"/>
</dbReference>
<gene>
    <name evidence="7" type="ORF">KK083_14700</name>
</gene>
<keyword evidence="4" id="KW-0804">Transcription</keyword>
<dbReference type="EMBL" id="JAHESF010000013">
    <property type="protein sequence ID" value="MBT1698140.1"/>
    <property type="molecule type" value="Genomic_DNA"/>
</dbReference>
<keyword evidence="8" id="KW-1185">Reference proteome</keyword>
<dbReference type="SUPFAM" id="SSF88659">
    <property type="entry name" value="Sigma3 and sigma4 domains of RNA polymerase sigma factors"/>
    <property type="match status" value="1"/>
</dbReference>
<feature type="domain" description="RNA polymerase sigma-70 region 2" evidence="5">
    <location>
        <begin position="11"/>
        <end position="71"/>
    </location>
</feature>
<evidence type="ECO:0000256" key="3">
    <source>
        <dbReference type="ARBA" id="ARBA00023082"/>
    </source>
</evidence>
<keyword evidence="3" id="KW-0731">Sigma factor</keyword>
<dbReference type="Pfam" id="PF08281">
    <property type="entry name" value="Sigma70_r4_2"/>
    <property type="match status" value="1"/>
</dbReference>
<dbReference type="GO" id="GO:0016987">
    <property type="term" value="F:sigma factor activity"/>
    <property type="evidence" value="ECO:0007669"/>
    <property type="project" value="UniProtKB-KW"/>
</dbReference>
<reference evidence="7 8" key="1">
    <citation type="submission" date="2021-05" db="EMBL/GenBank/DDBJ databases">
        <title>A Polyphasic approach of four new species of the genus Ohtaekwangia: Ohtaekwangia histidinii sp. nov., Ohtaekwangia cretensis sp. nov., Ohtaekwangia indiensis sp. nov., Ohtaekwangia reichenbachii sp. nov. from diverse environment.</title>
        <authorList>
            <person name="Octaviana S."/>
        </authorList>
    </citation>
    <scope>NUCLEOTIDE SEQUENCE [LARGE SCALE GENOMIC DNA]</scope>
    <source>
        <strain evidence="7 8">PWU4</strain>
    </source>
</reference>
<dbReference type="InterPro" id="IPR039425">
    <property type="entry name" value="RNA_pol_sigma-70-like"/>
</dbReference>
<evidence type="ECO:0000313" key="7">
    <source>
        <dbReference type="EMBL" id="MBT1698140.1"/>
    </source>
</evidence>
<evidence type="ECO:0000259" key="5">
    <source>
        <dbReference type="Pfam" id="PF04542"/>
    </source>
</evidence>
<dbReference type="Pfam" id="PF04542">
    <property type="entry name" value="Sigma70_r2"/>
    <property type="match status" value="1"/>
</dbReference>
<evidence type="ECO:0000256" key="4">
    <source>
        <dbReference type="ARBA" id="ARBA00023163"/>
    </source>
</evidence>
<dbReference type="PANTHER" id="PTHR43133:SF46">
    <property type="entry name" value="RNA POLYMERASE SIGMA-70 FACTOR ECF SUBFAMILY"/>
    <property type="match status" value="1"/>
</dbReference>
<dbReference type="NCBIfam" id="TIGR02937">
    <property type="entry name" value="sigma70-ECF"/>
    <property type="match status" value="1"/>
</dbReference>
<keyword evidence="2" id="KW-0805">Transcription regulation</keyword>
<comment type="similarity">
    <text evidence="1">Belongs to the sigma-70 factor family. ECF subfamily.</text>
</comment>
<evidence type="ECO:0000256" key="1">
    <source>
        <dbReference type="ARBA" id="ARBA00010641"/>
    </source>
</evidence>
<dbReference type="InterPro" id="IPR014284">
    <property type="entry name" value="RNA_pol_sigma-70_dom"/>
</dbReference>
<name>A0AAP2GPN6_9BACT</name>
<dbReference type="GO" id="GO:0003677">
    <property type="term" value="F:DNA binding"/>
    <property type="evidence" value="ECO:0007669"/>
    <property type="project" value="InterPro"/>
</dbReference>
<comment type="caution">
    <text evidence="7">The sequence shown here is derived from an EMBL/GenBank/DDBJ whole genome shotgun (WGS) entry which is preliminary data.</text>
</comment>
<accession>A0AAP2GPN6</accession>
<dbReference type="PANTHER" id="PTHR43133">
    <property type="entry name" value="RNA POLYMERASE ECF-TYPE SIGMA FACTO"/>
    <property type="match status" value="1"/>
</dbReference>
<dbReference type="InterPro" id="IPR036388">
    <property type="entry name" value="WH-like_DNA-bd_sf"/>
</dbReference>
<organism evidence="7 8">
    <name type="scientific">Chryseosolibacter histidini</name>
    <dbReference type="NCBI Taxonomy" id="2782349"/>
    <lineage>
        <taxon>Bacteria</taxon>
        <taxon>Pseudomonadati</taxon>
        <taxon>Bacteroidota</taxon>
        <taxon>Cytophagia</taxon>
        <taxon>Cytophagales</taxon>
        <taxon>Chryseotaleaceae</taxon>
        <taxon>Chryseosolibacter</taxon>
    </lineage>
</organism>
<evidence type="ECO:0000259" key="6">
    <source>
        <dbReference type="Pfam" id="PF08281"/>
    </source>
</evidence>
<dbReference type="InterPro" id="IPR013249">
    <property type="entry name" value="RNA_pol_sigma70_r4_t2"/>
</dbReference>
<evidence type="ECO:0000256" key="2">
    <source>
        <dbReference type="ARBA" id="ARBA00023015"/>
    </source>
</evidence>
<dbReference type="SUPFAM" id="SSF88946">
    <property type="entry name" value="Sigma2 domain of RNA polymerase sigma factors"/>
    <property type="match status" value="1"/>
</dbReference>